<dbReference type="RefSeq" id="WP_035140270.1">
    <property type="nucleotide sequence ID" value="NZ_JDUS01000018.1"/>
</dbReference>
<name>A0A086ZHD9_9BIFI</name>
<keyword evidence="3 6" id="KW-1133">Transmembrane helix</keyword>
<dbReference type="InterPro" id="IPR017500">
    <property type="entry name" value="Phage_infect_YhgE_N"/>
</dbReference>
<protein>
    <submittedName>
        <fullName evidence="8">Phage infection protein</fullName>
    </submittedName>
</protein>
<keyword evidence="4 6" id="KW-0472">Membrane</keyword>
<dbReference type="EMBL" id="JGYP01000002">
    <property type="protein sequence ID" value="KFI45939.1"/>
    <property type="molecule type" value="Genomic_DNA"/>
</dbReference>
<dbReference type="PANTHER" id="PTHR43077:SF10">
    <property type="entry name" value="TRANSPORT PERMEASE PROTEIN"/>
    <property type="match status" value="1"/>
</dbReference>
<organism evidence="8 9">
    <name type="scientific">Bifidobacterium bohemicum DSM 22767</name>
    <dbReference type="NCBI Taxonomy" id="1437606"/>
    <lineage>
        <taxon>Bacteria</taxon>
        <taxon>Bacillati</taxon>
        <taxon>Actinomycetota</taxon>
        <taxon>Actinomycetes</taxon>
        <taxon>Bifidobacteriales</taxon>
        <taxon>Bifidobacteriaceae</taxon>
        <taxon>Bifidobacterium</taxon>
    </lineage>
</organism>
<evidence type="ECO:0000313" key="8">
    <source>
        <dbReference type="EMBL" id="KFI45939.1"/>
    </source>
</evidence>
<evidence type="ECO:0000256" key="2">
    <source>
        <dbReference type="ARBA" id="ARBA00022692"/>
    </source>
</evidence>
<dbReference type="AlphaFoldDB" id="A0A086ZHD9"/>
<dbReference type="PANTHER" id="PTHR43077">
    <property type="entry name" value="TRANSPORT PERMEASE YVFS-RELATED"/>
    <property type="match status" value="1"/>
</dbReference>
<evidence type="ECO:0000313" key="9">
    <source>
        <dbReference type="Proteomes" id="UP000029096"/>
    </source>
</evidence>
<evidence type="ECO:0000256" key="5">
    <source>
        <dbReference type="SAM" id="Coils"/>
    </source>
</evidence>
<dbReference type="InterPro" id="IPR051328">
    <property type="entry name" value="T7SS_ABC-Transporter"/>
</dbReference>
<evidence type="ECO:0000256" key="3">
    <source>
        <dbReference type="ARBA" id="ARBA00022989"/>
    </source>
</evidence>
<dbReference type="eggNOG" id="COG1511">
    <property type="taxonomic scope" value="Bacteria"/>
</dbReference>
<dbReference type="Gene3D" id="3.40.1710.10">
    <property type="entry name" value="abc type-2 transporter like domain"/>
    <property type="match status" value="1"/>
</dbReference>
<keyword evidence="9" id="KW-1185">Reference proteome</keyword>
<feature type="transmembrane region" description="Helical" evidence="6">
    <location>
        <begin position="728"/>
        <end position="749"/>
    </location>
</feature>
<dbReference type="Pfam" id="PF12698">
    <property type="entry name" value="ABC2_membrane_3"/>
    <property type="match status" value="1"/>
</dbReference>
<feature type="transmembrane region" description="Helical" evidence="6">
    <location>
        <begin position="674"/>
        <end position="693"/>
    </location>
</feature>
<dbReference type="InterPro" id="IPR013525">
    <property type="entry name" value="ABC2_TM"/>
</dbReference>
<dbReference type="NCBIfam" id="TIGR03061">
    <property type="entry name" value="pip_yhgE_Nterm"/>
    <property type="match status" value="1"/>
</dbReference>
<dbReference type="GO" id="GO:0016020">
    <property type="term" value="C:membrane"/>
    <property type="evidence" value="ECO:0007669"/>
    <property type="project" value="UniProtKB-SubCell"/>
</dbReference>
<dbReference type="OrthoDB" id="9811483at2"/>
<dbReference type="GO" id="GO:0140359">
    <property type="term" value="F:ABC-type transporter activity"/>
    <property type="evidence" value="ECO:0007669"/>
    <property type="project" value="InterPro"/>
</dbReference>
<evidence type="ECO:0000259" key="7">
    <source>
        <dbReference type="Pfam" id="PF12698"/>
    </source>
</evidence>
<accession>A0A086ZHD9</accession>
<evidence type="ECO:0000256" key="1">
    <source>
        <dbReference type="ARBA" id="ARBA00004141"/>
    </source>
</evidence>
<feature type="transmembrane region" description="Helical" evidence="6">
    <location>
        <begin position="644"/>
        <end position="667"/>
    </location>
</feature>
<keyword evidence="5" id="KW-0175">Coiled coil</keyword>
<comment type="caution">
    <text evidence="8">The sequence shown here is derived from an EMBL/GenBank/DDBJ whole genome shotgun (WGS) entry which is preliminary data.</text>
</comment>
<feature type="coiled-coil region" evidence="5">
    <location>
        <begin position="337"/>
        <end position="396"/>
    </location>
</feature>
<proteinExistence type="predicted"/>
<gene>
    <name evidence="8" type="ORF">BBOH_0746</name>
</gene>
<evidence type="ECO:0000256" key="4">
    <source>
        <dbReference type="ARBA" id="ARBA00023136"/>
    </source>
</evidence>
<reference evidence="8 9" key="1">
    <citation type="submission" date="2014-03" db="EMBL/GenBank/DDBJ databases">
        <title>Genomics of Bifidobacteria.</title>
        <authorList>
            <person name="Ventura M."/>
            <person name="Milani C."/>
            <person name="Lugli G.A."/>
        </authorList>
    </citation>
    <scope>NUCLEOTIDE SEQUENCE [LARGE SCALE GENOMIC DNA]</scope>
    <source>
        <strain evidence="8 9">DSM 22767</strain>
    </source>
</reference>
<dbReference type="STRING" id="1437606.BBOH_0746"/>
<feature type="domain" description="ABC-2 type transporter transmembrane" evidence="7">
    <location>
        <begin position="26"/>
        <end position="206"/>
    </location>
</feature>
<sequence length="769" mass="81838">MNTIWKLFKGDVRRMTSNIISIIIMIGLVVIPAIFTWFNVTASWDPFGNTRNLKFAVASVDKGYKSDLMPIKTDIGDQVINRLRANSKLDWTFTTKDKAIEGTKSGEYYAAVIIPEDFSRDMMTFFSPDSRHATLEYYTNEKKNAVAPKVTGAGADQIATQVNKTFASTISATALSVASGLSDHLDDPASRARLSTFAGNIDNLANQLGEQSNTLGTYSALVTASQSLLTSSSALLGGTAKSASDSAKDIDTAGKGVSDVSEALGATVATLSTALKQSAASYGSVGDTIDGAFASAGKSSADVSKTMRDEASTVGQQVANYQQIYDRLNAVNASGQLNDALAQLQAIIQQQKALQATLNVAAAQLDSGTAAAEGQRQEAKQLADQTKKSIQGLNSNLDATLKPQINALTSSLTEATNSLKSGASNLNTAIGGIDGAADGMGTKLDDTRKQLAQSQDLLNRSSKRLRNFSKELSSALNSGDMAQVKRLLAGDPGELSEVLATPVKLKRTAVFPVENFGTALTPFYTFIPLWVGSVLIALTVKTEVSDRVRRQLGEASRGWGWDRAGDGGRGRARPLRRGAAVGEAQDDTRKATPIAEAGRITVNPGTNTLYLGRFGIFALISLMQSTFSCAGTLLFLRVHAVHPMLFMLAGWLSGLTYAFVVYTLVACFGTVGKAIAVIVLVMQISGSSGSYPLQVLPRFVSAVNPFLPAAHSIQAARAAIAGIYQGDYWMQMGIVLIYAAIALAVGLIVHKPSRFSRWFSQQLERTKVL</sequence>
<comment type="subcellular location">
    <subcellularLocation>
        <location evidence="1">Membrane</location>
        <topology evidence="1">Multi-pass membrane protein</topology>
    </subcellularLocation>
</comment>
<evidence type="ECO:0000256" key="6">
    <source>
        <dbReference type="SAM" id="Phobius"/>
    </source>
</evidence>
<dbReference type="Proteomes" id="UP000029096">
    <property type="component" value="Unassembled WGS sequence"/>
</dbReference>
<keyword evidence="2 6" id="KW-0812">Transmembrane</keyword>
<feature type="transmembrane region" description="Helical" evidence="6">
    <location>
        <begin position="20"/>
        <end position="40"/>
    </location>
</feature>
<feature type="transmembrane region" description="Helical" evidence="6">
    <location>
        <begin position="523"/>
        <end position="540"/>
    </location>
</feature>
<feature type="transmembrane region" description="Helical" evidence="6">
    <location>
        <begin position="614"/>
        <end position="638"/>
    </location>
</feature>